<dbReference type="SUPFAM" id="SSF51445">
    <property type="entry name" value="(Trans)glycosidases"/>
    <property type="match status" value="1"/>
</dbReference>
<sequence>MRPAAALLASLLLLPACGSDTTAPASGPVVAPEIERQAGTVRLSVDAGRTTRSISEEIYGLNFAPRALASALDLPVDRWGGDSTETYNWKIHAANQGVNYYFTNFSDCWSARFDYCTSGRDFSGVDEQIEQDRQIGSRTLLTLPTMGWVAKDGSLDGPGSCSYPTSTYPRQDDVDPYNPDCGNGVVGGRVVTSPPVDPRNAGLAVGATFNRQWVQSLVSTYGDAAHGGVGIYALGNEPGLWADTHRSFQQQPLGFDDLWQRASAVAQAVKSADPTADVLGPSEWGWISYFCSGQDNPFERACTPQSPDRADHGGTDLASWYLQQFAALEQRTGVRHLDYFDWHYYPQASGDAYAPATNVTRPLWDPSYVDPSYIEERIQLIPRMRRLVEDNYPGTKLAVTEYNLGLDVTSDRRLQNVIQADTLGIFGREGLDLATYWPEDRSPVPEQAFRMYRNYDGQGARFGDLGVAATSSDQGRVAVYAARAGATGPLTVLIVNKGAGAVSAPLTLRGFPHAPAARVYQYAGKGIVRRPDATVSKTGFTLSYPGRSITLVAVRGR</sequence>
<gene>
    <name evidence="2" type="ORF">UFOPK2579_01887</name>
</gene>
<name>A0A6J6R988_9ZZZZ</name>
<reference evidence="2" key="1">
    <citation type="submission" date="2020-05" db="EMBL/GenBank/DDBJ databases">
        <authorList>
            <person name="Chiriac C."/>
            <person name="Salcher M."/>
            <person name="Ghai R."/>
            <person name="Kavagutti S V."/>
        </authorList>
    </citation>
    <scope>NUCLEOTIDE SEQUENCE</scope>
</reference>
<evidence type="ECO:0000259" key="1">
    <source>
        <dbReference type="Pfam" id="PF12891"/>
    </source>
</evidence>
<dbReference type="Gene3D" id="3.20.20.80">
    <property type="entry name" value="Glycosidases"/>
    <property type="match status" value="1"/>
</dbReference>
<protein>
    <submittedName>
        <fullName evidence="2">Unannotated protein</fullName>
    </submittedName>
</protein>
<dbReference type="EMBL" id="CAEZXR010000241">
    <property type="protein sequence ID" value="CAB4719596.1"/>
    <property type="molecule type" value="Genomic_DNA"/>
</dbReference>
<evidence type="ECO:0000313" key="2">
    <source>
        <dbReference type="EMBL" id="CAB4719596.1"/>
    </source>
</evidence>
<dbReference type="Gene3D" id="2.60.40.1180">
    <property type="entry name" value="Golgi alpha-mannosidase II"/>
    <property type="match status" value="1"/>
</dbReference>
<proteinExistence type="predicted"/>
<accession>A0A6J6R988</accession>
<organism evidence="2">
    <name type="scientific">freshwater metagenome</name>
    <dbReference type="NCBI Taxonomy" id="449393"/>
    <lineage>
        <taxon>unclassified sequences</taxon>
        <taxon>metagenomes</taxon>
        <taxon>ecological metagenomes</taxon>
    </lineage>
</organism>
<feature type="domain" description="Glycoside hydrolase family 44 catalytic" evidence="1">
    <location>
        <begin position="94"/>
        <end position="348"/>
    </location>
</feature>
<dbReference type="InterPro" id="IPR017853">
    <property type="entry name" value="GH"/>
</dbReference>
<dbReference type="Pfam" id="PF12891">
    <property type="entry name" value="Glyco_hydro_44"/>
    <property type="match status" value="1"/>
</dbReference>
<dbReference type="InterPro" id="IPR024745">
    <property type="entry name" value="GH44_cat"/>
</dbReference>
<dbReference type="InterPro" id="IPR013780">
    <property type="entry name" value="Glyco_hydro_b"/>
</dbReference>
<dbReference type="AlphaFoldDB" id="A0A6J6R988"/>